<dbReference type="RefSeq" id="WP_023051353.1">
    <property type="nucleotide sequence ID" value="NZ_CP173060.2"/>
</dbReference>
<dbReference type="CDD" id="cd00830">
    <property type="entry name" value="KAS_III"/>
    <property type="match status" value="1"/>
</dbReference>
<dbReference type="STRING" id="1319815.HMPREF0202_01817"/>
<dbReference type="EMBL" id="AXZF01000068">
    <property type="protein sequence ID" value="ERT68302.1"/>
    <property type="molecule type" value="Genomic_DNA"/>
</dbReference>
<dbReference type="PATRIC" id="fig|1319815.3.peg.1756"/>
<evidence type="ECO:0000259" key="9">
    <source>
        <dbReference type="Pfam" id="PF08541"/>
    </source>
</evidence>
<evidence type="ECO:0008006" key="13">
    <source>
        <dbReference type="Google" id="ProtNLM"/>
    </source>
</evidence>
<dbReference type="Gene3D" id="3.40.47.10">
    <property type="match status" value="1"/>
</dbReference>
<dbReference type="InterPro" id="IPR016039">
    <property type="entry name" value="Thiolase-like"/>
</dbReference>
<evidence type="ECO:0000256" key="2">
    <source>
        <dbReference type="ARBA" id="ARBA00008642"/>
    </source>
</evidence>
<evidence type="ECO:0000259" key="10">
    <source>
        <dbReference type="Pfam" id="PF08545"/>
    </source>
</evidence>
<keyword evidence="4" id="KW-0808">Transferase</keyword>
<gene>
    <name evidence="11" type="ORF">HMPREF0202_01817</name>
</gene>
<keyword evidence="8" id="KW-1133">Transmembrane helix</keyword>
<dbReference type="HOGENOM" id="CLU_039592_4_1_0"/>
<keyword evidence="5" id="KW-0276">Fatty acid metabolism</keyword>
<dbReference type="InterPro" id="IPR013747">
    <property type="entry name" value="ACP_syn_III_C"/>
</dbReference>
<keyword evidence="8" id="KW-0812">Transmembrane</keyword>
<dbReference type="NCBIfam" id="TIGR00747">
    <property type="entry name" value="fabH"/>
    <property type="match status" value="1"/>
</dbReference>
<dbReference type="SUPFAM" id="SSF53901">
    <property type="entry name" value="Thiolase-like"/>
    <property type="match status" value="1"/>
</dbReference>
<dbReference type="GO" id="GO:0004315">
    <property type="term" value="F:3-oxoacyl-[acyl-carrier-protein] synthase activity"/>
    <property type="evidence" value="ECO:0007669"/>
    <property type="project" value="InterPro"/>
</dbReference>
<dbReference type="NCBIfam" id="NF006829">
    <property type="entry name" value="PRK09352.1"/>
    <property type="match status" value="1"/>
</dbReference>
<sequence>MGVQIIETGKKVPYKKITNFDLEKILDTTDEWIQDRTGIINRYICTVETTTSLAIEACQELLKENNINLSEIGLIICATMTPDTLIPTVSANIKKNLKLNHCIVFDINVACSGFLYAVSVAESMMKNLNIKKGIVVGVDLNSQLVDWNDRGTAIVFGDGAGSVLLSYEKNNDSGIISTFLDNIDDNENSLTLKNSYCKTPFNNLENELEFFKLKMLGPKVMKFAINAINTSISSVINLSKVSLDEIKYIVPHQANQRIIDAAAKNLKIPRDKFYINIDSYANTSAGSIPIALDELNKSNLLKKGDYIILVGFGGGLSFGAILLKW</sequence>
<organism evidence="11 12">
    <name type="scientific">Cetobacterium somerae ATCC BAA-474</name>
    <dbReference type="NCBI Taxonomy" id="1319815"/>
    <lineage>
        <taxon>Bacteria</taxon>
        <taxon>Fusobacteriati</taxon>
        <taxon>Fusobacteriota</taxon>
        <taxon>Fusobacteriia</taxon>
        <taxon>Fusobacteriales</taxon>
        <taxon>Fusobacteriaceae</taxon>
        <taxon>Cetobacterium</taxon>
    </lineage>
</organism>
<reference evidence="11 12" key="1">
    <citation type="submission" date="2013-08" db="EMBL/GenBank/DDBJ databases">
        <authorList>
            <person name="Weinstock G."/>
            <person name="Sodergren E."/>
            <person name="Wylie T."/>
            <person name="Fulton L."/>
            <person name="Fulton R."/>
            <person name="Fronick C."/>
            <person name="O'Laughlin M."/>
            <person name="Godfrey J."/>
            <person name="Miner T."/>
            <person name="Herter B."/>
            <person name="Appelbaum E."/>
            <person name="Cordes M."/>
            <person name="Lek S."/>
            <person name="Wollam A."/>
            <person name="Pepin K.H."/>
            <person name="Palsikar V.B."/>
            <person name="Mitreva M."/>
            <person name="Wilson R.K."/>
        </authorList>
    </citation>
    <scope>NUCLEOTIDE SEQUENCE [LARGE SCALE GENOMIC DNA]</scope>
    <source>
        <strain evidence="11 12">ATCC BAA-474</strain>
    </source>
</reference>
<dbReference type="eggNOG" id="COG0332">
    <property type="taxonomic scope" value="Bacteria"/>
</dbReference>
<accession>U7V9C5</accession>
<proteinExistence type="inferred from homology"/>
<evidence type="ECO:0000256" key="8">
    <source>
        <dbReference type="SAM" id="Phobius"/>
    </source>
</evidence>
<name>U7V9C5_9FUSO</name>
<evidence type="ECO:0000313" key="12">
    <source>
        <dbReference type="Proteomes" id="UP000017081"/>
    </source>
</evidence>
<dbReference type="Proteomes" id="UP000017081">
    <property type="component" value="Unassembled WGS sequence"/>
</dbReference>
<dbReference type="Pfam" id="PF08545">
    <property type="entry name" value="ACP_syn_III"/>
    <property type="match status" value="1"/>
</dbReference>
<keyword evidence="7" id="KW-0275">Fatty acid biosynthesis</keyword>
<dbReference type="PANTHER" id="PTHR43091:SF1">
    <property type="entry name" value="BETA-KETOACYL-[ACYL-CARRIER-PROTEIN] SYNTHASE III, CHLOROPLASTIC"/>
    <property type="match status" value="1"/>
</dbReference>
<keyword evidence="3" id="KW-0444">Lipid biosynthesis</keyword>
<feature type="domain" description="Beta-ketoacyl-[acyl-carrier-protein] synthase III C-terminal" evidence="9">
    <location>
        <begin position="239"/>
        <end position="325"/>
    </location>
</feature>
<dbReference type="InterPro" id="IPR004655">
    <property type="entry name" value="FabH"/>
</dbReference>
<dbReference type="Pfam" id="PF08541">
    <property type="entry name" value="ACP_syn_III_C"/>
    <property type="match status" value="1"/>
</dbReference>
<evidence type="ECO:0000256" key="5">
    <source>
        <dbReference type="ARBA" id="ARBA00022832"/>
    </source>
</evidence>
<keyword evidence="8" id="KW-0472">Membrane</keyword>
<evidence type="ECO:0000256" key="1">
    <source>
        <dbReference type="ARBA" id="ARBA00005189"/>
    </source>
</evidence>
<dbReference type="AlphaFoldDB" id="U7V9C5"/>
<comment type="similarity">
    <text evidence="2">Belongs to the thiolase-like superfamily. FabH family.</text>
</comment>
<evidence type="ECO:0000313" key="11">
    <source>
        <dbReference type="EMBL" id="ERT68302.1"/>
    </source>
</evidence>
<dbReference type="GO" id="GO:0006633">
    <property type="term" value="P:fatty acid biosynthetic process"/>
    <property type="evidence" value="ECO:0007669"/>
    <property type="project" value="UniProtKB-KW"/>
</dbReference>
<keyword evidence="6" id="KW-0443">Lipid metabolism</keyword>
<protein>
    <recommendedName>
        <fullName evidence="13">3-oxoacyl-[acyl-carrier-protein] synthase 3</fullName>
    </recommendedName>
</protein>
<dbReference type="PANTHER" id="PTHR43091">
    <property type="entry name" value="3-OXOACYL-[ACYL-CARRIER-PROTEIN] SYNTHASE"/>
    <property type="match status" value="1"/>
</dbReference>
<evidence type="ECO:0000256" key="4">
    <source>
        <dbReference type="ARBA" id="ARBA00022679"/>
    </source>
</evidence>
<evidence type="ECO:0000256" key="7">
    <source>
        <dbReference type="ARBA" id="ARBA00023160"/>
    </source>
</evidence>
<dbReference type="InterPro" id="IPR013751">
    <property type="entry name" value="ACP_syn_III_N"/>
</dbReference>
<feature type="domain" description="Beta-ketoacyl-[acyl-carrier-protein] synthase III N-terminal" evidence="10">
    <location>
        <begin position="105"/>
        <end position="180"/>
    </location>
</feature>
<feature type="transmembrane region" description="Helical" evidence="8">
    <location>
        <begin position="306"/>
        <end position="323"/>
    </location>
</feature>
<evidence type="ECO:0000256" key="3">
    <source>
        <dbReference type="ARBA" id="ARBA00022516"/>
    </source>
</evidence>
<evidence type="ECO:0000256" key="6">
    <source>
        <dbReference type="ARBA" id="ARBA00023098"/>
    </source>
</evidence>
<keyword evidence="12" id="KW-1185">Reference proteome</keyword>
<comment type="pathway">
    <text evidence="1">Lipid metabolism.</text>
</comment>
<comment type="caution">
    <text evidence="11">The sequence shown here is derived from an EMBL/GenBank/DDBJ whole genome shotgun (WGS) entry which is preliminary data.</text>
</comment>